<dbReference type="RefSeq" id="WP_081190311.1">
    <property type="nucleotide sequence ID" value="NZ_MWIH01000002.1"/>
</dbReference>
<keyword evidence="4" id="KW-1185">Reference proteome</keyword>
<organism evidence="3 4">
    <name type="scientific">Saccharomonospora piscinae</name>
    <dbReference type="NCBI Taxonomy" id="687388"/>
    <lineage>
        <taxon>Bacteria</taxon>
        <taxon>Bacillati</taxon>
        <taxon>Actinomycetota</taxon>
        <taxon>Actinomycetes</taxon>
        <taxon>Pseudonocardiales</taxon>
        <taxon>Pseudonocardiaceae</taxon>
        <taxon>Saccharomonospora</taxon>
    </lineage>
</organism>
<feature type="compositionally biased region" description="Basic and acidic residues" evidence="1">
    <location>
        <begin position="63"/>
        <end position="72"/>
    </location>
</feature>
<dbReference type="Proteomes" id="UP000192591">
    <property type="component" value="Unassembled WGS sequence"/>
</dbReference>
<protein>
    <submittedName>
        <fullName evidence="3">Beta-xylosidase</fullName>
    </submittedName>
</protein>
<dbReference type="Gene3D" id="2.115.10.20">
    <property type="entry name" value="Glycosyl hydrolase domain, family 43"/>
    <property type="match status" value="2"/>
</dbReference>
<evidence type="ECO:0000313" key="4">
    <source>
        <dbReference type="Proteomes" id="UP000192591"/>
    </source>
</evidence>
<feature type="chain" id="PRO_5012958072" evidence="2">
    <location>
        <begin position="31"/>
        <end position="511"/>
    </location>
</feature>
<gene>
    <name evidence="3" type="ORF">B1813_02145</name>
</gene>
<evidence type="ECO:0000256" key="2">
    <source>
        <dbReference type="SAM" id="SignalP"/>
    </source>
</evidence>
<dbReference type="SUPFAM" id="SSF75005">
    <property type="entry name" value="Arabinanase/levansucrase/invertase"/>
    <property type="match status" value="1"/>
</dbReference>
<dbReference type="InterPro" id="IPR023296">
    <property type="entry name" value="Glyco_hydro_beta-prop_sf"/>
</dbReference>
<evidence type="ECO:0000256" key="1">
    <source>
        <dbReference type="SAM" id="MobiDB-lite"/>
    </source>
</evidence>
<comment type="caution">
    <text evidence="3">The sequence shown here is derived from an EMBL/GenBank/DDBJ whole genome shotgun (WGS) entry which is preliminary data.</text>
</comment>
<dbReference type="AlphaFoldDB" id="A0A1V9ACX4"/>
<feature type="region of interest" description="Disordered" evidence="1">
    <location>
        <begin position="31"/>
        <end position="75"/>
    </location>
</feature>
<proteinExistence type="predicted"/>
<reference evidence="3 4" key="1">
    <citation type="submission" date="2017-02" db="EMBL/GenBank/DDBJ databases">
        <title>Draft genome of Saccharomonospora sp. 154.</title>
        <authorList>
            <person name="Alonso-Carmona G.S."/>
            <person name="De La Haba R."/>
            <person name="Vera-Gargallo B."/>
            <person name="Sandoval-Trujillo A.H."/>
            <person name="Ramirez-Duran N."/>
            <person name="Ventosa A."/>
        </authorList>
    </citation>
    <scope>NUCLEOTIDE SEQUENCE [LARGE SCALE GENOMIC DNA]</scope>
    <source>
        <strain evidence="3 4">LRS4.154</strain>
    </source>
</reference>
<feature type="region of interest" description="Disordered" evidence="1">
    <location>
        <begin position="477"/>
        <end position="511"/>
    </location>
</feature>
<accession>A0A1V9ACX4</accession>
<name>A0A1V9ACX4_SACPI</name>
<dbReference type="PANTHER" id="PTHR35279">
    <property type="match status" value="1"/>
</dbReference>
<dbReference type="STRING" id="1962155.B1813_02145"/>
<sequence length="511" mass="53046">MGRRRRSSARSACALGVVAALVTACTAGEAAPRTGDAAGGGDLGGQPRAADPPPQPPAALAVDDPRGGERVVARGGADAPYNYGPTLLVEDGTVRMWWCSQYGSAAPAGDDILYAEARSVSGPFTGPGGGIPRAVLSGDPGGFDAVHTCDPSVIRVDGTYYLYYTGAAGDHAHGNAIGVATSTDGVNWTRAAEGPVVTAAHDNHRDNTYGTGQPAAVHLDGWFYLMFTDTTGGAAGWNGAGQFLLRSTDPTFARDVEALGEGGFQAVAGTAAPRTRSLVDAFSADLMWVDAMDAFAIAHQTAEGTGLTFWNRTFTASPYRPVTIPSEWEEGPGLVRQPDGHAPISPRDVCGRIPFDVVQATVIGAADAPTGLRHYGLDAHGVAGCDDPGRALAVLDGIAVPSPLRTMDLVVDGRLLRVERRSVATELARRVLDERPPVLDEVPVAGHLRPGARAVRSEGHGLGLVLDGTLWPLRSPAALEPNDSPVSPVSDEQWRQYPGGPALGYRAGSAS</sequence>
<dbReference type="EMBL" id="MWIH01000002">
    <property type="protein sequence ID" value="OQO94896.1"/>
    <property type="molecule type" value="Genomic_DNA"/>
</dbReference>
<dbReference type="PANTHER" id="PTHR35279:SF1">
    <property type="entry name" value="ARABINANASE_LEVANSUCRASE_INVERTASE"/>
    <property type="match status" value="1"/>
</dbReference>
<feature type="signal peptide" evidence="2">
    <location>
        <begin position="1"/>
        <end position="30"/>
    </location>
</feature>
<evidence type="ECO:0000313" key="3">
    <source>
        <dbReference type="EMBL" id="OQO94896.1"/>
    </source>
</evidence>
<dbReference type="PROSITE" id="PS51257">
    <property type="entry name" value="PROKAR_LIPOPROTEIN"/>
    <property type="match status" value="1"/>
</dbReference>
<keyword evidence="2" id="KW-0732">Signal</keyword>